<feature type="compositionally biased region" description="Low complexity" evidence="2">
    <location>
        <begin position="534"/>
        <end position="552"/>
    </location>
</feature>
<dbReference type="EMBL" id="FWPT01000008">
    <property type="protein sequence ID" value="SMA49563.1"/>
    <property type="molecule type" value="Genomic_DNA"/>
</dbReference>
<protein>
    <submittedName>
        <fullName evidence="3">Chromosome partition protein Smc</fullName>
    </submittedName>
</protein>
<proteinExistence type="predicted"/>
<feature type="compositionally biased region" description="Acidic residues" evidence="2">
    <location>
        <begin position="508"/>
        <end position="527"/>
    </location>
</feature>
<name>A0A1X7AN94_9GAMM</name>
<dbReference type="AlphaFoldDB" id="A0A1X7AN94"/>
<dbReference type="GO" id="GO:0000785">
    <property type="term" value="C:chromatin"/>
    <property type="evidence" value="ECO:0007669"/>
    <property type="project" value="TreeGrafter"/>
</dbReference>
<dbReference type="Proteomes" id="UP000196573">
    <property type="component" value="Unassembled WGS sequence"/>
</dbReference>
<feature type="coiled-coil region" evidence="1">
    <location>
        <begin position="254"/>
        <end position="331"/>
    </location>
</feature>
<feature type="region of interest" description="Disordered" evidence="2">
    <location>
        <begin position="508"/>
        <end position="590"/>
    </location>
</feature>
<feature type="coiled-coil region" evidence="1">
    <location>
        <begin position="135"/>
        <end position="218"/>
    </location>
</feature>
<evidence type="ECO:0000313" key="4">
    <source>
        <dbReference type="Proteomes" id="UP000196573"/>
    </source>
</evidence>
<organism evidence="3 4">
    <name type="scientific">Parendozoicomonas haliclonae</name>
    <dbReference type="NCBI Taxonomy" id="1960125"/>
    <lineage>
        <taxon>Bacteria</taxon>
        <taxon>Pseudomonadati</taxon>
        <taxon>Pseudomonadota</taxon>
        <taxon>Gammaproteobacteria</taxon>
        <taxon>Oceanospirillales</taxon>
        <taxon>Endozoicomonadaceae</taxon>
        <taxon>Parendozoicomonas</taxon>
    </lineage>
</organism>
<dbReference type="PANTHER" id="PTHR43941">
    <property type="entry name" value="STRUCTURAL MAINTENANCE OF CHROMOSOMES PROTEIN 2"/>
    <property type="match status" value="1"/>
</dbReference>
<sequence length="910" mass="104717">MDRVTLTAEHGLRPRTLPPASSISQTSNPSSVTAVDGSSSFNPDSLLQSQQPYQSQADRTVQGYAIDPPSLIRYNHMPQHRPVSNEYTHFVNTTMPPVPTKPLAEQIADLQGQLLSAQQQYDLNSHKLIQLKSSLASSQASEEELRQEIRGLEEDLDQEGDAVASLKKEQTEHLELIHNLQDLVSTALKNQESLKFQLETLEAEHKELKSQKTRLDASYGRLVTHRDELESALLKETKGTENLTLLCEGKVLTIENQTSEIRDLKTRLEEAKKRNKRWFEKDKTKTDLHREHLKALEKHHKNKLQDKDKQIEDWKKKLNEKTAECSGLQIQKIQQEFAHKEHKAQIKNELETSKTQFMRELETSKSHFQRELVANKTQCERELEEYKAQFQHQIEETHAYAQSLEGQLHQAKRDYADLEQQGISTLANLFITLFPKKVREQGWEREDLESLFSFEDLQLELTTLATDPDIAQHTPARPQAAPLLYPYSALNAHHSPIEQLEVENISDEDLPPEVDGGLEEGNNDDDQPSPPSIQSPRNLSPERMPSPVSSPEVEPKRKRTFTKRKTGGVPQTSKRRRRGPNKPRKKLSLPPKEIVVITHDVSPTRLPDCPSAAPDSKIDWAAALTHAFTKQGISKRKLNDMEPVWKAMIPYNFPPLPEIKQEHRMWDSFTVRYMAYKHLGRIDLLNHRVLQILDHTTKEQFEAIADYIVAPQRQGPEGSRKSKKSFIEIAKLWRQSQKLKLPTWGNLFVIGGAGRYGAKHATHDTYQPETDWQTEHLNFFAWFKNSLHFNYSKIVLSAMHGVVNPESEEYELIIRDYLNLVLNTKKEKELLLTADDDQDRVIDMSIKTQSQWVTNATADLKFQKFIVPKKVRGQLFQPKEWNNASVMEFMTRHGVRFLNKPKRGRKKTKP</sequence>
<feature type="compositionally biased region" description="Polar residues" evidence="2">
    <location>
        <begin position="19"/>
        <end position="43"/>
    </location>
</feature>
<dbReference type="PANTHER" id="PTHR43941:SF1">
    <property type="entry name" value="STRUCTURAL MAINTENANCE OF CHROMOSOMES PROTEIN 2"/>
    <property type="match status" value="1"/>
</dbReference>
<feature type="coiled-coil region" evidence="1">
    <location>
        <begin position="369"/>
        <end position="421"/>
    </location>
</feature>
<feature type="compositionally biased region" description="Low complexity" evidence="2">
    <location>
        <begin position="45"/>
        <end position="56"/>
    </location>
</feature>
<keyword evidence="1" id="KW-0175">Coiled coil</keyword>
<feature type="region of interest" description="Disordered" evidence="2">
    <location>
        <begin position="1"/>
        <end position="58"/>
    </location>
</feature>
<reference evidence="3 4" key="1">
    <citation type="submission" date="2017-03" db="EMBL/GenBank/DDBJ databases">
        <authorList>
            <person name="Afonso C.L."/>
            <person name="Miller P.J."/>
            <person name="Scott M.A."/>
            <person name="Spackman E."/>
            <person name="Goraichik I."/>
            <person name="Dimitrov K.M."/>
            <person name="Suarez D.L."/>
            <person name="Swayne D.E."/>
        </authorList>
    </citation>
    <scope>NUCLEOTIDE SEQUENCE [LARGE SCALE GENOMIC DNA]</scope>
    <source>
        <strain evidence="3">SB41UT1</strain>
    </source>
</reference>
<dbReference type="GO" id="GO:0000796">
    <property type="term" value="C:condensin complex"/>
    <property type="evidence" value="ECO:0007669"/>
    <property type="project" value="TreeGrafter"/>
</dbReference>
<accession>A0A1X7AN94</accession>
<evidence type="ECO:0000256" key="2">
    <source>
        <dbReference type="SAM" id="MobiDB-lite"/>
    </source>
</evidence>
<keyword evidence="4" id="KW-1185">Reference proteome</keyword>
<feature type="compositionally biased region" description="Basic residues" evidence="2">
    <location>
        <begin position="573"/>
        <end position="587"/>
    </location>
</feature>
<evidence type="ECO:0000313" key="3">
    <source>
        <dbReference type="EMBL" id="SMA49563.1"/>
    </source>
</evidence>
<feature type="compositionally biased region" description="Basic residues" evidence="2">
    <location>
        <begin position="556"/>
        <end position="566"/>
    </location>
</feature>
<dbReference type="GO" id="GO:0003682">
    <property type="term" value="F:chromatin binding"/>
    <property type="evidence" value="ECO:0007669"/>
    <property type="project" value="TreeGrafter"/>
</dbReference>
<evidence type="ECO:0000256" key="1">
    <source>
        <dbReference type="SAM" id="Coils"/>
    </source>
</evidence>
<gene>
    <name evidence="3" type="primary">smc_7</name>
    <name evidence="3" type="ORF">EHSB41UT_03350</name>
</gene>
<dbReference type="GO" id="GO:0000793">
    <property type="term" value="C:condensed chromosome"/>
    <property type="evidence" value="ECO:0007669"/>
    <property type="project" value="TreeGrafter"/>
</dbReference>